<protein>
    <submittedName>
        <fullName evidence="2">Uncharacterized protein</fullName>
    </submittedName>
</protein>
<comment type="caution">
    <text evidence="2">The sequence shown here is derived from an EMBL/GenBank/DDBJ whole genome shotgun (WGS) entry which is preliminary data.</text>
</comment>
<feature type="compositionally biased region" description="Basic residues" evidence="1">
    <location>
        <begin position="265"/>
        <end position="277"/>
    </location>
</feature>
<evidence type="ECO:0000313" key="3">
    <source>
        <dbReference type="Proteomes" id="UP001165082"/>
    </source>
</evidence>
<keyword evidence="3" id="KW-1185">Reference proteome</keyword>
<feature type="region of interest" description="Disordered" evidence="1">
    <location>
        <begin position="140"/>
        <end position="162"/>
    </location>
</feature>
<organism evidence="2 3">
    <name type="scientific">Triparma retinervis</name>
    <dbReference type="NCBI Taxonomy" id="2557542"/>
    <lineage>
        <taxon>Eukaryota</taxon>
        <taxon>Sar</taxon>
        <taxon>Stramenopiles</taxon>
        <taxon>Ochrophyta</taxon>
        <taxon>Bolidophyceae</taxon>
        <taxon>Parmales</taxon>
        <taxon>Triparmaceae</taxon>
        <taxon>Triparma</taxon>
    </lineage>
</organism>
<accession>A0A9W7AGS5</accession>
<feature type="compositionally biased region" description="Basic residues" evidence="1">
    <location>
        <begin position="296"/>
        <end position="306"/>
    </location>
</feature>
<feature type="region of interest" description="Disordered" evidence="1">
    <location>
        <begin position="174"/>
        <end position="194"/>
    </location>
</feature>
<dbReference type="AlphaFoldDB" id="A0A9W7AGS5"/>
<name>A0A9W7AGS5_9STRA</name>
<gene>
    <name evidence="2" type="ORF">TrRE_jg11511</name>
</gene>
<feature type="region of interest" description="Disordered" evidence="1">
    <location>
        <begin position="259"/>
        <end position="306"/>
    </location>
</feature>
<proteinExistence type="predicted"/>
<dbReference type="OrthoDB" id="203771at2759"/>
<reference evidence="2" key="1">
    <citation type="submission" date="2022-07" db="EMBL/GenBank/DDBJ databases">
        <title>Genome analysis of Parmales, a sister group of diatoms, reveals the evolutionary specialization of diatoms from phago-mixotrophs to photoautotrophs.</title>
        <authorList>
            <person name="Ban H."/>
            <person name="Sato S."/>
            <person name="Yoshikawa S."/>
            <person name="Kazumasa Y."/>
            <person name="Nakamura Y."/>
            <person name="Ichinomiya M."/>
            <person name="Saitoh K."/>
            <person name="Sato N."/>
            <person name="Blanc-Mathieu R."/>
            <person name="Endo H."/>
            <person name="Kuwata A."/>
            <person name="Ogata H."/>
        </authorList>
    </citation>
    <scope>NUCLEOTIDE SEQUENCE</scope>
</reference>
<dbReference type="EMBL" id="BRXZ01002734">
    <property type="protein sequence ID" value="GMH69112.1"/>
    <property type="molecule type" value="Genomic_DNA"/>
</dbReference>
<evidence type="ECO:0000313" key="2">
    <source>
        <dbReference type="EMBL" id="GMH69112.1"/>
    </source>
</evidence>
<dbReference type="Proteomes" id="UP001165082">
    <property type="component" value="Unassembled WGS sequence"/>
</dbReference>
<feature type="compositionally biased region" description="Polar residues" evidence="1">
    <location>
        <begin position="174"/>
        <end position="187"/>
    </location>
</feature>
<sequence length="306" mass="34356">MSLVNTSDSLEAGLAVAKLRKINQGLRVGLRDATAGWREAVVLCRDVEKRCDLLYEEVEGLKAQRSAGGEKEAKLMDRIRSMENLGENMKKQIEVAKVEGAEVLRQFEEECRGKEAALRELEDSKEENEKLRARIQVLEKEREQREKSDEREREEREEIDRINKSATEEFLFSTLSDSPDNSGTPASHSPVVGAATTSTTATNNYQPNNIDTVHASIAKSIASRFEESIKERIKQRSMREVKAIEAAVRKALEGLELDGKETKGGKKKKKGAHRRLPKSNTKGAVRGAEDDNVTRLRSRRSRVVNP</sequence>
<evidence type="ECO:0000256" key="1">
    <source>
        <dbReference type="SAM" id="MobiDB-lite"/>
    </source>
</evidence>